<dbReference type="Proteomes" id="UP000576209">
    <property type="component" value="Unassembled WGS sequence"/>
</dbReference>
<gene>
    <name evidence="3" type="ORF">GGR28_000790</name>
</gene>
<dbReference type="PROSITE" id="PS50093">
    <property type="entry name" value="PKD"/>
    <property type="match status" value="2"/>
</dbReference>
<evidence type="ECO:0000313" key="3">
    <source>
        <dbReference type="EMBL" id="MBB4078189.1"/>
    </source>
</evidence>
<dbReference type="AlphaFoldDB" id="A0A840E8R4"/>
<dbReference type="InterPro" id="IPR013783">
    <property type="entry name" value="Ig-like_fold"/>
</dbReference>
<keyword evidence="4" id="KW-1185">Reference proteome</keyword>
<evidence type="ECO:0000256" key="1">
    <source>
        <dbReference type="SAM" id="SignalP"/>
    </source>
</evidence>
<comment type="caution">
    <text evidence="3">The sequence shown here is derived from an EMBL/GenBank/DDBJ whole genome shotgun (WGS) entry which is preliminary data.</text>
</comment>
<dbReference type="SMART" id="SM00089">
    <property type="entry name" value="PKD"/>
    <property type="match status" value="2"/>
</dbReference>
<evidence type="ECO:0000313" key="4">
    <source>
        <dbReference type="Proteomes" id="UP000576209"/>
    </source>
</evidence>
<sequence length="781" mass="86619">MNLHLRIRWCTAVLLLVALLPASVLANHIVGGEFHYECLGYKNDDPTTGVLRYRITINMYRDCIGTGAGFDGDPGGGTEEAPSSAGHISIYAGDRYFIRTLGITLARSESVPINLGNPCLVITEPICQEIGVYTFIQELPISEETYTFVYQRCCRNESIRNLIDPLRIGATYFIQITPAAQQRLSSSPEFNIDPPIAICIDEPFQIDLGATDQDGDSLAYVFCNPRLGGGTDGGRQTGFETATYFDDIVPLEESPYPYDPISWVSPRYSVDNQLGIGSTLTIDPVTGLLEGFPIYPGTHVLGVCVEEWSRGPNPVLLSETKREFQLNVARCGNTVNADLLETEIDEQGRFFIRQCGPGLNTIVNESTLINSILSYDWEMIGPGGQLITSNSRDFTTDIQELGTYEGVMMLNRNSFADNCKDTARFLLGVYPPVEAKFTATSVVCDPIPIEFTNLSEAQGGQRITNHEWDFGDASPSTRSLEPRHLYRSPGTFTAQLRVTDENGCQDEETAIVEYFPAPRTIILDPPDAFGCAPYGNQFVNRSFPIDDTYAFDWQFGDGGRSDERDPRHVYENTGTFDVYLSITSPRGCFVDTTFQRLIDVRGSPVADFDFSPEQPSNIFPDVRIIDRSVASASQRYEISDRTGTAIFSSPGPDFNYRLRDTSTLTVTQVVNHPSGCRDTLAKDIRMLLKNAFSAPNAFTPNGDGLNDSWRPEGIWEGATDYQLRIWNRWGEMIYYTEDFEGAWDGTHNGSNSPAGGYLWDVTFRNAAGEPESFKGGAVLIR</sequence>
<feature type="domain" description="PKD" evidence="2">
    <location>
        <begin position="454"/>
        <end position="503"/>
    </location>
</feature>
<dbReference type="Gene3D" id="2.60.40.10">
    <property type="entry name" value="Immunoglobulins"/>
    <property type="match status" value="2"/>
</dbReference>
<name>A0A840E8R4_9BACT</name>
<dbReference type="InterPro" id="IPR035986">
    <property type="entry name" value="PKD_dom_sf"/>
</dbReference>
<dbReference type="InterPro" id="IPR000601">
    <property type="entry name" value="PKD_dom"/>
</dbReference>
<feature type="chain" id="PRO_5032829157" evidence="1">
    <location>
        <begin position="27"/>
        <end position="781"/>
    </location>
</feature>
<protein>
    <submittedName>
        <fullName evidence="3">Gliding motility-associated-like protein</fullName>
    </submittedName>
</protein>
<feature type="domain" description="PKD" evidence="2">
    <location>
        <begin position="547"/>
        <end position="605"/>
    </location>
</feature>
<evidence type="ECO:0000259" key="2">
    <source>
        <dbReference type="PROSITE" id="PS50093"/>
    </source>
</evidence>
<dbReference type="CDD" id="cd00146">
    <property type="entry name" value="PKD"/>
    <property type="match status" value="1"/>
</dbReference>
<dbReference type="InterPro" id="IPR022409">
    <property type="entry name" value="PKD/Chitinase_dom"/>
</dbReference>
<accession>A0A840E8R4</accession>
<dbReference type="Pfam" id="PF18911">
    <property type="entry name" value="PKD_4"/>
    <property type="match status" value="2"/>
</dbReference>
<dbReference type="SUPFAM" id="SSF49299">
    <property type="entry name" value="PKD domain"/>
    <property type="match status" value="2"/>
</dbReference>
<feature type="signal peptide" evidence="1">
    <location>
        <begin position="1"/>
        <end position="26"/>
    </location>
</feature>
<keyword evidence="1" id="KW-0732">Signal</keyword>
<dbReference type="NCBIfam" id="TIGR04131">
    <property type="entry name" value="Bac_Flav_CTERM"/>
    <property type="match status" value="1"/>
</dbReference>
<dbReference type="EMBL" id="JACIFF010000001">
    <property type="protein sequence ID" value="MBB4078189.1"/>
    <property type="molecule type" value="Genomic_DNA"/>
</dbReference>
<reference evidence="3 4" key="1">
    <citation type="submission" date="2020-08" db="EMBL/GenBank/DDBJ databases">
        <title>Genomic Encyclopedia of Type Strains, Phase IV (KMG-IV): sequencing the most valuable type-strain genomes for metagenomic binning, comparative biology and taxonomic classification.</title>
        <authorList>
            <person name="Goeker M."/>
        </authorList>
    </citation>
    <scope>NUCLEOTIDE SEQUENCE [LARGE SCALE GENOMIC DNA]</scope>
    <source>
        <strain evidence="3 4">DSM 105137</strain>
    </source>
</reference>
<proteinExistence type="predicted"/>
<dbReference type="RefSeq" id="WP_183494408.1">
    <property type="nucleotide sequence ID" value="NZ_JACIFF010000001.1"/>
</dbReference>
<organism evidence="3 4">
    <name type="scientific">Neolewinella aquimaris</name>
    <dbReference type="NCBI Taxonomy" id="1835722"/>
    <lineage>
        <taxon>Bacteria</taxon>
        <taxon>Pseudomonadati</taxon>
        <taxon>Bacteroidota</taxon>
        <taxon>Saprospiria</taxon>
        <taxon>Saprospirales</taxon>
        <taxon>Lewinellaceae</taxon>
        <taxon>Neolewinella</taxon>
    </lineage>
</organism>
<dbReference type="Pfam" id="PF13585">
    <property type="entry name" value="CHU_C"/>
    <property type="match status" value="1"/>
</dbReference>
<dbReference type="InterPro" id="IPR026341">
    <property type="entry name" value="T9SS_type_B"/>
</dbReference>